<accession>A0A6I2R354</accession>
<evidence type="ECO:0000313" key="3">
    <source>
        <dbReference type="EMBL" id="MSB21088.1"/>
    </source>
</evidence>
<dbReference type="PANTHER" id="PTHR30461">
    <property type="entry name" value="DNA-INVERTASE FROM LAMBDOID PROPHAGE"/>
    <property type="match status" value="1"/>
</dbReference>
<dbReference type="PROSITE" id="PS51737">
    <property type="entry name" value="RECOMBINASE_DNA_BIND"/>
    <property type="match status" value="1"/>
</dbReference>
<feature type="domain" description="Recombinase" evidence="2">
    <location>
        <begin position="185"/>
        <end position="312"/>
    </location>
</feature>
<dbReference type="Pfam" id="PF13408">
    <property type="entry name" value="Zn_ribbon_recom"/>
    <property type="match status" value="1"/>
</dbReference>
<protein>
    <submittedName>
        <fullName evidence="3">Recombinase family protein</fullName>
    </submittedName>
</protein>
<sequence>MSDTAPNVIVIPAKVETPQEQEKKRHLRVAAYCRVSTDSEEQLSSYENQLAYYTEKIMKEPGWTMAGVFADEGITGTSTCKRKEFLRMIRQCRQGKIDMILAKSVSRFARNTVDTLNFTRELRGLGIPVIFEEQNINSIYPESEFLITLHGAFAQAESESTSSRVRWGKRQAMKSGHVTMQYKQLLGYEKGPDGKPRIVPEQAETVRFIYDRYLAGDSIQEIKAALEERKVPTVSGKEVWMGSHIRSILTNEKYCGDVLLQKTFIQDCISKKVIPNTGQLPKYLIQNHHEGIVSRETFDAVQLEMARRNAKTGATRKSTPTGRGKYSGKHVLSNLLFCGECGTAYRRCVWTQHGVKRPVWRCVSRLDYGKKFCTQSPTLDEEPLQQAILAAVNAVMLDRDTLARQLAAVMEWELAPVLGESMSLADIDRALEELSGQFNSLLAEASANPGADYTERFRELSESTARLRERKARLEGAYQEQGRLQNRLRAVSAAMEHMTAALTEWDEEVIHQLLEKVTVLSREKIRVTFRDGREIEQAVNQPKRRCITA</sequence>
<dbReference type="EMBL" id="WKPR01000019">
    <property type="protein sequence ID" value="MSB21088.1"/>
    <property type="molecule type" value="Genomic_DNA"/>
</dbReference>
<dbReference type="GO" id="GO:0003677">
    <property type="term" value="F:DNA binding"/>
    <property type="evidence" value="ECO:0007669"/>
    <property type="project" value="InterPro"/>
</dbReference>
<dbReference type="Pfam" id="PF00239">
    <property type="entry name" value="Resolvase"/>
    <property type="match status" value="1"/>
</dbReference>
<evidence type="ECO:0000259" key="2">
    <source>
        <dbReference type="PROSITE" id="PS51737"/>
    </source>
</evidence>
<dbReference type="Gene3D" id="3.40.50.1390">
    <property type="entry name" value="Resolvase, N-terminal catalytic domain"/>
    <property type="match status" value="1"/>
</dbReference>
<dbReference type="PROSITE" id="PS51736">
    <property type="entry name" value="RECOMBINASES_3"/>
    <property type="match status" value="1"/>
</dbReference>
<gene>
    <name evidence="3" type="ORF">GKE97_16365</name>
</gene>
<dbReference type="SMART" id="SM00857">
    <property type="entry name" value="Resolvase"/>
    <property type="match status" value="1"/>
</dbReference>
<dbReference type="Gene3D" id="3.90.1750.20">
    <property type="entry name" value="Putative Large Serine Recombinase, Chain B, Domain 2"/>
    <property type="match status" value="1"/>
</dbReference>
<dbReference type="InterPro" id="IPR006119">
    <property type="entry name" value="Resolv_N"/>
</dbReference>
<organism evidence="3 4">
    <name type="scientific">Flavonifractor plautii</name>
    <name type="common">Fusobacterium plautii</name>
    <dbReference type="NCBI Taxonomy" id="292800"/>
    <lineage>
        <taxon>Bacteria</taxon>
        <taxon>Bacillati</taxon>
        <taxon>Bacillota</taxon>
        <taxon>Clostridia</taxon>
        <taxon>Eubacteriales</taxon>
        <taxon>Oscillospiraceae</taxon>
        <taxon>Flavonifractor</taxon>
    </lineage>
</organism>
<evidence type="ECO:0000313" key="4">
    <source>
        <dbReference type="Proteomes" id="UP000434475"/>
    </source>
</evidence>
<dbReference type="InterPro" id="IPR011109">
    <property type="entry name" value="DNA_bind_recombinase_dom"/>
</dbReference>
<evidence type="ECO:0000259" key="1">
    <source>
        <dbReference type="PROSITE" id="PS51736"/>
    </source>
</evidence>
<dbReference type="InterPro" id="IPR050639">
    <property type="entry name" value="SSR_resolvase"/>
</dbReference>
<dbReference type="InterPro" id="IPR038109">
    <property type="entry name" value="DNA_bind_recomb_sf"/>
</dbReference>
<dbReference type="InterPro" id="IPR036162">
    <property type="entry name" value="Resolvase-like_N_sf"/>
</dbReference>
<proteinExistence type="predicted"/>
<dbReference type="RefSeq" id="WP_172697858.1">
    <property type="nucleotide sequence ID" value="NZ_BAABXT010000001.1"/>
</dbReference>
<dbReference type="GO" id="GO:0000150">
    <property type="term" value="F:DNA strand exchange activity"/>
    <property type="evidence" value="ECO:0007669"/>
    <property type="project" value="InterPro"/>
</dbReference>
<dbReference type="AlphaFoldDB" id="A0A6I2R354"/>
<dbReference type="SUPFAM" id="SSF53041">
    <property type="entry name" value="Resolvase-like"/>
    <property type="match status" value="1"/>
</dbReference>
<name>A0A6I2R354_FLAPL</name>
<feature type="domain" description="Resolvase/invertase-type recombinase catalytic" evidence="1">
    <location>
        <begin position="28"/>
        <end position="176"/>
    </location>
</feature>
<dbReference type="Pfam" id="PF07508">
    <property type="entry name" value="Recombinase"/>
    <property type="match status" value="1"/>
</dbReference>
<reference evidence="3 4" key="1">
    <citation type="journal article" date="2019" name="Nat. Med.">
        <title>A library of human gut bacterial isolates paired with longitudinal multiomics data enables mechanistic microbiome research.</title>
        <authorList>
            <person name="Poyet M."/>
            <person name="Groussin M."/>
            <person name="Gibbons S.M."/>
            <person name="Avila-Pacheco J."/>
            <person name="Jiang X."/>
            <person name="Kearney S.M."/>
            <person name="Perrotta A.R."/>
            <person name="Berdy B."/>
            <person name="Zhao S."/>
            <person name="Lieberman T.D."/>
            <person name="Swanson P.K."/>
            <person name="Smith M."/>
            <person name="Roesemann S."/>
            <person name="Alexander J.E."/>
            <person name="Rich S.A."/>
            <person name="Livny J."/>
            <person name="Vlamakis H."/>
            <person name="Clish C."/>
            <person name="Bullock K."/>
            <person name="Deik A."/>
            <person name="Scott J."/>
            <person name="Pierce K.A."/>
            <person name="Xavier R.J."/>
            <person name="Alm E.J."/>
        </authorList>
    </citation>
    <scope>NUCLEOTIDE SEQUENCE [LARGE SCALE GENOMIC DNA]</scope>
    <source>
        <strain evidence="3 4">BIOML-A2</strain>
    </source>
</reference>
<dbReference type="Proteomes" id="UP000434475">
    <property type="component" value="Unassembled WGS sequence"/>
</dbReference>
<dbReference type="InterPro" id="IPR025827">
    <property type="entry name" value="Zn_ribbon_recom_dom"/>
</dbReference>
<comment type="caution">
    <text evidence="3">The sequence shown here is derived from an EMBL/GenBank/DDBJ whole genome shotgun (WGS) entry which is preliminary data.</text>
</comment>
<dbReference type="CDD" id="cd00338">
    <property type="entry name" value="Ser_Recombinase"/>
    <property type="match status" value="1"/>
</dbReference>
<dbReference type="PANTHER" id="PTHR30461:SF23">
    <property type="entry name" value="DNA RECOMBINASE-RELATED"/>
    <property type="match status" value="1"/>
</dbReference>